<protein>
    <recommendedName>
        <fullName evidence="1">gamma-glutamylcyclotransferase</fullName>
        <ecNumber evidence="1">4.3.2.9</ecNumber>
    </recommendedName>
</protein>
<dbReference type="SUPFAM" id="SSF110857">
    <property type="entry name" value="Gamma-glutamyl cyclotransferase-like"/>
    <property type="match status" value="1"/>
</dbReference>
<gene>
    <name evidence="6" type="ORF">B0T19DRAFT_436897</name>
</gene>
<sequence length="200" mass="22193">MASATATDAVVPTKLYFGYGSNLWKAQMTLRCPASQFEGIGRLRRYEWVINSRGYANIAETGFDTDEVWGLVYSLSADDESRLDVNEGVPHAYEKRMRAVEFWDEGYDGSGGGGAEVEMLVYIDFLRTSGEGNKPKPEYVHRMNMGIGDALGEGLPRTYVDGVLRRWIPEEEGTDAVRELALKQAGRFEEEGTRPGSGFG</sequence>
<evidence type="ECO:0000259" key="5">
    <source>
        <dbReference type="Pfam" id="PF06094"/>
    </source>
</evidence>
<dbReference type="InterPro" id="IPR013024">
    <property type="entry name" value="GGCT-like"/>
</dbReference>
<dbReference type="Pfam" id="PF06094">
    <property type="entry name" value="GGACT"/>
    <property type="match status" value="1"/>
</dbReference>
<dbReference type="AlphaFoldDB" id="A0AAE0J3Z1"/>
<dbReference type="GO" id="GO:0003839">
    <property type="term" value="F:gamma-glutamylcyclotransferase activity"/>
    <property type="evidence" value="ECO:0007669"/>
    <property type="project" value="UniProtKB-EC"/>
</dbReference>
<dbReference type="Gene3D" id="3.10.490.10">
    <property type="entry name" value="Gamma-glutamyl cyclotransferase-like"/>
    <property type="match status" value="1"/>
</dbReference>
<feature type="binding site" evidence="4">
    <location>
        <begin position="16"/>
        <end position="21"/>
    </location>
    <ligand>
        <name>substrate</name>
    </ligand>
</feature>
<evidence type="ECO:0000313" key="6">
    <source>
        <dbReference type="EMBL" id="KAK3336085.1"/>
    </source>
</evidence>
<evidence type="ECO:0000256" key="4">
    <source>
        <dbReference type="PIRSR" id="PIRSR617939-2"/>
    </source>
</evidence>
<dbReference type="InterPro" id="IPR009288">
    <property type="entry name" value="AIG2-like_dom"/>
</dbReference>
<name>A0AAE0J3Z1_9PEZI</name>
<dbReference type="Proteomes" id="UP001286456">
    <property type="component" value="Unassembled WGS sequence"/>
</dbReference>
<evidence type="ECO:0000256" key="2">
    <source>
        <dbReference type="ARBA" id="ARBA00023239"/>
    </source>
</evidence>
<organism evidence="6 7">
    <name type="scientific">Cercophora scortea</name>
    <dbReference type="NCBI Taxonomy" id="314031"/>
    <lineage>
        <taxon>Eukaryota</taxon>
        <taxon>Fungi</taxon>
        <taxon>Dikarya</taxon>
        <taxon>Ascomycota</taxon>
        <taxon>Pezizomycotina</taxon>
        <taxon>Sordariomycetes</taxon>
        <taxon>Sordariomycetidae</taxon>
        <taxon>Sordariales</taxon>
        <taxon>Lasiosphaeriaceae</taxon>
        <taxon>Cercophora</taxon>
    </lineage>
</organism>
<feature type="active site" description="Proton acceptor" evidence="3">
    <location>
        <position position="87"/>
    </location>
</feature>
<keyword evidence="2" id="KW-0456">Lyase</keyword>
<keyword evidence="7" id="KW-1185">Reference proteome</keyword>
<dbReference type="InterPro" id="IPR017939">
    <property type="entry name" value="G-Glutamylcylcotransferase"/>
</dbReference>
<dbReference type="PANTHER" id="PTHR12935">
    <property type="entry name" value="GAMMA-GLUTAMYLCYCLOTRANSFERASE"/>
    <property type="match status" value="1"/>
</dbReference>
<dbReference type="EC" id="4.3.2.9" evidence="1"/>
<feature type="binding site" evidence="4">
    <location>
        <position position="139"/>
    </location>
    <ligand>
        <name>substrate</name>
    </ligand>
</feature>
<evidence type="ECO:0000256" key="3">
    <source>
        <dbReference type="PIRSR" id="PIRSR617939-1"/>
    </source>
</evidence>
<dbReference type="PANTHER" id="PTHR12935:SF0">
    <property type="entry name" value="GAMMA-GLUTAMYLCYCLOTRANSFERASE"/>
    <property type="match status" value="1"/>
</dbReference>
<dbReference type="InterPro" id="IPR036568">
    <property type="entry name" value="GGCT-like_sf"/>
</dbReference>
<proteinExistence type="predicted"/>
<comment type="caution">
    <text evidence="6">The sequence shown here is derived from an EMBL/GenBank/DDBJ whole genome shotgun (WGS) entry which is preliminary data.</text>
</comment>
<feature type="domain" description="Gamma-glutamylcyclotransferase AIG2-like" evidence="5">
    <location>
        <begin position="16"/>
        <end position="122"/>
    </location>
</feature>
<reference evidence="6" key="1">
    <citation type="journal article" date="2023" name="Mol. Phylogenet. Evol.">
        <title>Genome-scale phylogeny and comparative genomics of the fungal order Sordariales.</title>
        <authorList>
            <person name="Hensen N."/>
            <person name="Bonometti L."/>
            <person name="Westerberg I."/>
            <person name="Brannstrom I.O."/>
            <person name="Guillou S."/>
            <person name="Cros-Aarteil S."/>
            <person name="Calhoun S."/>
            <person name="Haridas S."/>
            <person name="Kuo A."/>
            <person name="Mondo S."/>
            <person name="Pangilinan J."/>
            <person name="Riley R."/>
            <person name="LaButti K."/>
            <person name="Andreopoulos B."/>
            <person name="Lipzen A."/>
            <person name="Chen C."/>
            <person name="Yan M."/>
            <person name="Daum C."/>
            <person name="Ng V."/>
            <person name="Clum A."/>
            <person name="Steindorff A."/>
            <person name="Ohm R.A."/>
            <person name="Martin F."/>
            <person name="Silar P."/>
            <person name="Natvig D.O."/>
            <person name="Lalanne C."/>
            <person name="Gautier V."/>
            <person name="Ament-Velasquez S.L."/>
            <person name="Kruys A."/>
            <person name="Hutchinson M.I."/>
            <person name="Powell A.J."/>
            <person name="Barry K."/>
            <person name="Miller A.N."/>
            <person name="Grigoriev I.V."/>
            <person name="Debuchy R."/>
            <person name="Gladieux P."/>
            <person name="Hiltunen Thoren M."/>
            <person name="Johannesson H."/>
        </authorList>
    </citation>
    <scope>NUCLEOTIDE SEQUENCE</scope>
    <source>
        <strain evidence="6">SMH4131-1</strain>
    </source>
</reference>
<accession>A0AAE0J3Z1</accession>
<evidence type="ECO:0000313" key="7">
    <source>
        <dbReference type="Proteomes" id="UP001286456"/>
    </source>
</evidence>
<evidence type="ECO:0000256" key="1">
    <source>
        <dbReference type="ARBA" id="ARBA00012346"/>
    </source>
</evidence>
<dbReference type="CDD" id="cd06661">
    <property type="entry name" value="GGCT_like"/>
    <property type="match status" value="1"/>
</dbReference>
<reference evidence="6" key="2">
    <citation type="submission" date="2023-06" db="EMBL/GenBank/DDBJ databases">
        <authorList>
            <consortium name="Lawrence Berkeley National Laboratory"/>
            <person name="Haridas S."/>
            <person name="Hensen N."/>
            <person name="Bonometti L."/>
            <person name="Westerberg I."/>
            <person name="Brannstrom I.O."/>
            <person name="Guillou S."/>
            <person name="Cros-Aarteil S."/>
            <person name="Calhoun S."/>
            <person name="Kuo A."/>
            <person name="Mondo S."/>
            <person name="Pangilinan J."/>
            <person name="Riley R."/>
            <person name="Labutti K."/>
            <person name="Andreopoulos B."/>
            <person name="Lipzen A."/>
            <person name="Chen C."/>
            <person name="Yanf M."/>
            <person name="Daum C."/>
            <person name="Ng V."/>
            <person name="Clum A."/>
            <person name="Steindorff A."/>
            <person name="Ohm R."/>
            <person name="Martin F."/>
            <person name="Silar P."/>
            <person name="Natvig D."/>
            <person name="Lalanne C."/>
            <person name="Gautier V."/>
            <person name="Ament-Velasquez S.L."/>
            <person name="Kruys A."/>
            <person name="Hutchinson M.I."/>
            <person name="Powell A.J."/>
            <person name="Barry K."/>
            <person name="Miller A.N."/>
            <person name="Grigoriev I.V."/>
            <person name="Debuchy R."/>
            <person name="Gladieux P."/>
            <person name="Thoren M.H."/>
            <person name="Johannesson H."/>
        </authorList>
    </citation>
    <scope>NUCLEOTIDE SEQUENCE</scope>
    <source>
        <strain evidence="6">SMH4131-1</strain>
    </source>
</reference>
<dbReference type="EMBL" id="JAUEPO010000001">
    <property type="protein sequence ID" value="KAK3336085.1"/>
    <property type="molecule type" value="Genomic_DNA"/>
</dbReference>